<dbReference type="GO" id="GO:0051538">
    <property type="term" value="F:3 iron, 4 sulfur cluster binding"/>
    <property type="evidence" value="ECO:0007669"/>
    <property type="project" value="UniProtKB-KW"/>
</dbReference>
<dbReference type="Gene3D" id="3.20.20.70">
    <property type="entry name" value="Aldolase class I"/>
    <property type="match status" value="3"/>
</dbReference>
<comment type="pathway">
    <text evidence="3">Energy metabolism; nitrogen metabolism.</text>
</comment>
<feature type="compositionally biased region" description="Low complexity" evidence="17">
    <location>
        <begin position="34"/>
        <end position="46"/>
    </location>
</feature>
<dbReference type="Gene3D" id="3.60.20.10">
    <property type="entry name" value="Glutamine Phosphoribosylpyrophosphate, subunit 1, domain 1"/>
    <property type="match status" value="1"/>
</dbReference>
<keyword evidence="10" id="KW-0560">Oxidoreductase</keyword>
<keyword evidence="5" id="KW-0028">Amino-acid biosynthesis</keyword>
<proteinExistence type="inferred from homology"/>
<dbReference type="FunFam" id="3.20.20.70:FF:000314">
    <property type="entry name" value="Uncharacterized protein, isoform E"/>
    <property type="match status" value="1"/>
</dbReference>
<dbReference type="CDD" id="cd02808">
    <property type="entry name" value="GltS_FMN"/>
    <property type="match status" value="1"/>
</dbReference>
<name>A0A9Q0BR97_9MUSC</name>
<feature type="region of interest" description="Disordered" evidence="17">
    <location>
        <begin position="20"/>
        <end position="84"/>
    </location>
</feature>
<keyword evidence="14" id="KW-0003">3Fe-4S</keyword>
<keyword evidence="11" id="KW-0408">Iron</keyword>
<evidence type="ECO:0000256" key="9">
    <source>
        <dbReference type="ARBA" id="ARBA00022962"/>
    </source>
</evidence>
<sequence>MAPTITDNCEFECATVESTTTSTTISGDFDHFDNSSIGGNGSSDNIEQSNELHLSEQQDQDVQEEQKQQQMPWEAPGKQGLYDPQNEHEACGVGFIVAIDGKRSHKILRDAQTLSERMNHRGACACDNDTGDGAGVLASIPHGLYFKALAKQDVTLPELGDYATGIFYLDEAQHAAAEKEFDELAKSLGLEVIAWRTVPANQSAIGVVARKSEPLSRQVFVPSKRASHELIKPGRRFYICSLSDRTVVYKGLFTSDQLWDYYTDLKDPEFETYMALVHTRFSTNTFPSWERAHPLRVLAHNGEINTLRGNVNLMKAREGVMQSDLFGDQLKKLYPVVEPNLSDSGSFDCVLEFITMASDRSLPESVMTMVPEAWQNDKTMPQEKRDFYQWAACVMEPWDGPALISFTDGRYIGAVLDRNGLRPSRFYVTKENVLVMASEVGVYDVDPSQVTLKSRLKPGRMLLVDTKEQKLIQDIELKAKIAKSRPHSEWLQQKITLDEIRNANVLNTPPVDELAKLPASQRGIFDPRLSLFGYTTETVNMLLIPMFKNKKEALGSMGNDAPLACLSNFQPTPYEYFKQLFAQVTNPPIDPFREKVVMSMQCPLGPEANLLQPSAQQVHRIWLTNPILSIPDTQLLKRNTHRGWRTKVLDITFQYNEGVQGYLDAIDRVCREGYAAAQAGYQLLVISDRGAGTGGKVAVSALLALGALHHHLIETLQAHEAFELAQALRDDGVIGPEVNDKQIYAAYAQAIDTGIAKVMAKMGISTLQSYKSAQIFEAVGLGTDLVAKCFRGTQSRIGGVTLEILAKEGLERYQLTYGKTTPDARILRNPGQYHWRHGGEAHINEPSSIGSLQEAAVNKNLDAFEAFKKTTLDSVKKCALRGQLEFVTDRQSIDISEVEAASEIVKRFATGAMSFGSISLEAHQTLSITMNRIGGKSNTGEGGEDSDRYLNQDPNHSRRSAIKQVASGRFGVTASYLANADDLQIKMAQGAKPGEGGELPGYKVTKDIAKTRKSVPGVGLISPPPHHDIYSIEDLAELIYDLKCSNPNARISVKLVSEVGVGVVASGVAKGKAEHIVISGHDGGTGASSWTGIKNAGLPWELGVAETHQVLVLNNLRSR</sequence>
<dbReference type="EMBL" id="JAMKOV010000003">
    <property type="protein sequence ID" value="KAI8041692.1"/>
    <property type="molecule type" value="Genomic_DNA"/>
</dbReference>
<evidence type="ECO:0000256" key="17">
    <source>
        <dbReference type="SAM" id="MobiDB-lite"/>
    </source>
</evidence>
<organism evidence="19 20">
    <name type="scientific">Drosophila gunungcola</name>
    <name type="common">fruit fly</name>
    <dbReference type="NCBI Taxonomy" id="103775"/>
    <lineage>
        <taxon>Eukaryota</taxon>
        <taxon>Metazoa</taxon>
        <taxon>Ecdysozoa</taxon>
        <taxon>Arthropoda</taxon>
        <taxon>Hexapoda</taxon>
        <taxon>Insecta</taxon>
        <taxon>Pterygota</taxon>
        <taxon>Neoptera</taxon>
        <taxon>Endopterygota</taxon>
        <taxon>Diptera</taxon>
        <taxon>Brachycera</taxon>
        <taxon>Muscomorpha</taxon>
        <taxon>Ephydroidea</taxon>
        <taxon>Drosophilidae</taxon>
        <taxon>Drosophila</taxon>
        <taxon>Sophophora</taxon>
    </lineage>
</organism>
<keyword evidence="6" id="KW-0285">Flavoprotein</keyword>
<evidence type="ECO:0000256" key="15">
    <source>
        <dbReference type="ARBA" id="ARBA00037928"/>
    </source>
</evidence>
<gene>
    <name evidence="19" type="ORF">M5D96_005958</name>
</gene>
<dbReference type="Pfam" id="PF00310">
    <property type="entry name" value="GATase_2"/>
    <property type="match status" value="1"/>
</dbReference>
<keyword evidence="8" id="KW-0479">Metal-binding</keyword>
<evidence type="ECO:0000313" key="19">
    <source>
        <dbReference type="EMBL" id="KAI8041692.1"/>
    </source>
</evidence>
<dbReference type="InterPro" id="IPR013785">
    <property type="entry name" value="Aldolase_TIM"/>
</dbReference>
<dbReference type="PANTHER" id="PTHR11938">
    <property type="entry name" value="FAD NADPH DEHYDROGENASE/OXIDOREDUCTASE"/>
    <property type="match status" value="1"/>
</dbReference>
<dbReference type="FunFam" id="3.60.20.10:FF:000001">
    <property type="entry name" value="Glutamate synthase, large subunit"/>
    <property type="match status" value="1"/>
</dbReference>
<dbReference type="AlphaFoldDB" id="A0A9Q0BR97"/>
<dbReference type="EC" id="1.4.7.1" evidence="16"/>
<dbReference type="GO" id="GO:0016041">
    <property type="term" value="F:glutamate synthase (ferredoxin) activity"/>
    <property type="evidence" value="ECO:0007669"/>
    <property type="project" value="UniProtKB-EC"/>
</dbReference>
<protein>
    <recommendedName>
        <fullName evidence="16">glutamate synthase (ferredoxin)</fullName>
        <ecNumber evidence="16">1.4.7.1</ecNumber>
    </recommendedName>
</protein>
<evidence type="ECO:0000256" key="4">
    <source>
        <dbReference type="ARBA" id="ARBA00009716"/>
    </source>
</evidence>
<evidence type="ECO:0000256" key="13">
    <source>
        <dbReference type="ARBA" id="ARBA00023164"/>
    </source>
</evidence>
<evidence type="ECO:0000256" key="7">
    <source>
        <dbReference type="ARBA" id="ARBA00022643"/>
    </source>
</evidence>
<dbReference type="Proteomes" id="UP001059596">
    <property type="component" value="Unassembled WGS sequence"/>
</dbReference>
<comment type="caution">
    <text evidence="19">The sequence shown here is derived from an EMBL/GenBank/DDBJ whole genome shotgun (WGS) entry which is preliminary data.</text>
</comment>
<evidence type="ECO:0000256" key="10">
    <source>
        <dbReference type="ARBA" id="ARBA00023002"/>
    </source>
</evidence>
<accession>A0A9Q0BR97</accession>
<comment type="cofactor">
    <cofactor evidence="2">
        <name>[3Fe-4S] cluster</name>
        <dbReference type="ChEBI" id="CHEBI:21137"/>
    </cofactor>
</comment>
<dbReference type="InterPro" id="IPR017932">
    <property type="entry name" value="GATase_2_dom"/>
</dbReference>
<dbReference type="CDD" id="cd00713">
    <property type="entry name" value="GltS"/>
    <property type="match status" value="1"/>
</dbReference>
<comment type="pathway">
    <text evidence="15">Amino-acid biosynthesis; L-glutamate biosynthesis via GLT pathway; L-glutamate from 2-oxoglutarate and L-glutamine (ferredoxin route): step 1/1.</text>
</comment>
<keyword evidence="7" id="KW-0288">FMN</keyword>
<dbReference type="Pfam" id="PF04898">
    <property type="entry name" value="Glu_syn_central"/>
    <property type="match status" value="2"/>
</dbReference>
<keyword evidence="12" id="KW-0411">Iron-sulfur</keyword>
<dbReference type="InterPro" id="IPR002932">
    <property type="entry name" value="Glu_synthdom"/>
</dbReference>
<comment type="cofactor">
    <cofactor evidence="1">
        <name>FMN</name>
        <dbReference type="ChEBI" id="CHEBI:58210"/>
    </cofactor>
</comment>
<evidence type="ECO:0000256" key="3">
    <source>
        <dbReference type="ARBA" id="ARBA00004802"/>
    </source>
</evidence>
<dbReference type="Pfam" id="PF01645">
    <property type="entry name" value="Glu_synthase"/>
    <property type="match status" value="1"/>
</dbReference>
<keyword evidence="13" id="KW-0314">Glutamate biosynthesis</keyword>
<evidence type="ECO:0000256" key="5">
    <source>
        <dbReference type="ARBA" id="ARBA00022605"/>
    </source>
</evidence>
<keyword evidence="9" id="KW-0315">Glutamine amidotransferase</keyword>
<dbReference type="GO" id="GO:0016040">
    <property type="term" value="F:glutamate synthase (NADH) activity"/>
    <property type="evidence" value="ECO:0007669"/>
    <property type="project" value="TreeGrafter"/>
</dbReference>
<dbReference type="PANTHER" id="PTHR11938:SF133">
    <property type="entry name" value="GLUTAMATE SYNTHASE (NADH)"/>
    <property type="match status" value="1"/>
</dbReference>
<feature type="domain" description="Glutamine amidotransferase type-2" evidence="18">
    <location>
        <begin position="91"/>
        <end position="467"/>
    </location>
</feature>
<evidence type="ECO:0000256" key="11">
    <source>
        <dbReference type="ARBA" id="ARBA00023004"/>
    </source>
</evidence>
<evidence type="ECO:0000256" key="12">
    <source>
        <dbReference type="ARBA" id="ARBA00023014"/>
    </source>
</evidence>
<evidence type="ECO:0000259" key="18">
    <source>
        <dbReference type="PROSITE" id="PS51278"/>
    </source>
</evidence>
<feature type="region of interest" description="Disordered" evidence="17">
    <location>
        <begin position="932"/>
        <end position="957"/>
    </location>
</feature>
<evidence type="ECO:0000256" key="8">
    <source>
        <dbReference type="ARBA" id="ARBA00022723"/>
    </source>
</evidence>
<comment type="similarity">
    <text evidence="4">Belongs to the glutamate synthase family.</text>
</comment>
<dbReference type="PROSITE" id="PS51278">
    <property type="entry name" value="GATASE_TYPE_2"/>
    <property type="match status" value="1"/>
</dbReference>
<dbReference type="GO" id="GO:0006537">
    <property type="term" value="P:glutamate biosynthetic process"/>
    <property type="evidence" value="ECO:0007669"/>
    <property type="project" value="UniProtKB-KW"/>
</dbReference>
<evidence type="ECO:0000256" key="6">
    <source>
        <dbReference type="ARBA" id="ARBA00022630"/>
    </source>
</evidence>
<dbReference type="GO" id="GO:0019676">
    <property type="term" value="P:ammonia assimilation cycle"/>
    <property type="evidence" value="ECO:0007669"/>
    <property type="project" value="TreeGrafter"/>
</dbReference>
<dbReference type="SUPFAM" id="SSF56235">
    <property type="entry name" value="N-terminal nucleophile aminohydrolases (Ntn hydrolases)"/>
    <property type="match status" value="1"/>
</dbReference>
<dbReference type="GO" id="GO:0046872">
    <property type="term" value="F:metal ion binding"/>
    <property type="evidence" value="ECO:0007669"/>
    <property type="project" value="UniProtKB-KW"/>
</dbReference>
<dbReference type="InterPro" id="IPR006982">
    <property type="entry name" value="Glu_synth_centr_N"/>
</dbReference>
<evidence type="ECO:0000256" key="2">
    <source>
        <dbReference type="ARBA" id="ARBA00001927"/>
    </source>
</evidence>
<evidence type="ECO:0000256" key="1">
    <source>
        <dbReference type="ARBA" id="ARBA00001917"/>
    </source>
</evidence>
<reference evidence="19" key="1">
    <citation type="journal article" date="2023" name="Genome Biol. Evol.">
        <title>Long-read-based Genome Assembly of Drosophila gunungcola Reveals Fewer Chemosensory Genes in Flower-breeding Species.</title>
        <authorList>
            <person name="Negi A."/>
            <person name="Liao B.Y."/>
            <person name="Yeh S.D."/>
        </authorList>
    </citation>
    <scope>NUCLEOTIDE SEQUENCE</scope>
    <source>
        <strain evidence="19">Sukarami</strain>
    </source>
</reference>
<dbReference type="InterPro" id="IPR050711">
    <property type="entry name" value="ET-N_metabolism_enzyme"/>
</dbReference>
<dbReference type="InterPro" id="IPR029055">
    <property type="entry name" value="Ntn_hydrolases_N"/>
</dbReference>
<evidence type="ECO:0000256" key="14">
    <source>
        <dbReference type="ARBA" id="ARBA00023291"/>
    </source>
</evidence>
<evidence type="ECO:0000256" key="16">
    <source>
        <dbReference type="ARBA" id="ARBA00039085"/>
    </source>
</evidence>
<evidence type="ECO:0000313" key="20">
    <source>
        <dbReference type="Proteomes" id="UP001059596"/>
    </source>
</evidence>
<keyword evidence="20" id="KW-1185">Reference proteome</keyword>
<dbReference type="SUPFAM" id="SSF51395">
    <property type="entry name" value="FMN-linked oxidoreductases"/>
    <property type="match status" value="1"/>
</dbReference>